<gene>
    <name evidence="2" type="ORF">J3D65DRAFT_633329</name>
</gene>
<sequence length="299" mass="33067">MDAQPPRRDHGADMLRLFNEIRGKLDEANATLVSHMGWLAALAKHEQSLHVARPPRQGLPDISTTVEAAVSALRDHQRELSTVGDPSDTFTNVLAHQRQSLQNRFTASMRASRVAATQSLQTVRAPRPLLTNEVSARVQTAANTLNAHRQQQAESTISDAANDLPGFTRAVFNREMARRAHHEITSTPRASLAAPGPLPRHARRGGPRFRNWMTTLDTIRQSPRIAALPPNRAVFTQGELAYLRSMDIAVATATRTINEMAQVVQELDVRLTALATKSVAVERKLRDYHGRHGIHRGSP</sequence>
<name>A0ABR1LC26_9PEZI</name>
<dbReference type="RefSeq" id="XP_066652185.1">
    <property type="nucleotide sequence ID" value="XM_066801115.1"/>
</dbReference>
<evidence type="ECO:0000313" key="3">
    <source>
        <dbReference type="Proteomes" id="UP001360953"/>
    </source>
</evidence>
<feature type="region of interest" description="Disordered" evidence="1">
    <location>
        <begin position="182"/>
        <end position="208"/>
    </location>
</feature>
<dbReference type="Proteomes" id="UP001360953">
    <property type="component" value="Unassembled WGS sequence"/>
</dbReference>
<protein>
    <submittedName>
        <fullName evidence="2">Uncharacterized protein</fullName>
    </submittedName>
</protein>
<dbReference type="EMBL" id="JBBPEH010000010">
    <property type="protein sequence ID" value="KAK7532792.1"/>
    <property type="molecule type" value="Genomic_DNA"/>
</dbReference>
<organism evidence="2 3">
    <name type="scientific">Phyllosticta citribraziliensis</name>
    <dbReference type="NCBI Taxonomy" id="989973"/>
    <lineage>
        <taxon>Eukaryota</taxon>
        <taxon>Fungi</taxon>
        <taxon>Dikarya</taxon>
        <taxon>Ascomycota</taxon>
        <taxon>Pezizomycotina</taxon>
        <taxon>Dothideomycetes</taxon>
        <taxon>Dothideomycetes incertae sedis</taxon>
        <taxon>Botryosphaeriales</taxon>
        <taxon>Phyllostictaceae</taxon>
        <taxon>Phyllosticta</taxon>
    </lineage>
</organism>
<evidence type="ECO:0000256" key="1">
    <source>
        <dbReference type="SAM" id="MobiDB-lite"/>
    </source>
</evidence>
<comment type="caution">
    <text evidence="2">The sequence shown here is derived from an EMBL/GenBank/DDBJ whole genome shotgun (WGS) entry which is preliminary data.</text>
</comment>
<reference evidence="2 3" key="1">
    <citation type="submission" date="2024-04" db="EMBL/GenBank/DDBJ databases">
        <title>Phyllosticta paracitricarpa is synonymous to the EU quarantine fungus P. citricarpa based on phylogenomic analyses.</title>
        <authorList>
            <consortium name="Lawrence Berkeley National Laboratory"/>
            <person name="Van ingen-buijs V.A."/>
            <person name="Van westerhoven A.C."/>
            <person name="Haridas S."/>
            <person name="Skiadas P."/>
            <person name="Martin F."/>
            <person name="Groenewald J.Z."/>
            <person name="Crous P.W."/>
            <person name="Seidl M.F."/>
        </authorList>
    </citation>
    <scope>NUCLEOTIDE SEQUENCE [LARGE SCALE GENOMIC DNA]</scope>
    <source>
        <strain evidence="2 3">CPC 17464</strain>
    </source>
</reference>
<evidence type="ECO:0000313" key="2">
    <source>
        <dbReference type="EMBL" id="KAK7532792.1"/>
    </source>
</evidence>
<accession>A0ABR1LC26</accession>
<dbReference type="GeneID" id="92034021"/>
<keyword evidence="3" id="KW-1185">Reference proteome</keyword>
<proteinExistence type="predicted"/>